<comment type="caution">
    <text evidence="1">The sequence shown here is derived from an EMBL/GenBank/DDBJ whole genome shotgun (WGS) entry which is preliminary data.</text>
</comment>
<accession>A0ACC1TK91</accession>
<evidence type="ECO:0000313" key="2">
    <source>
        <dbReference type="Proteomes" id="UP001163835"/>
    </source>
</evidence>
<sequence length="269" mass="30021">MPFELPHFIWDAKLRGSSFSTEYPLLIDNGCPFVLIRADVVTALGLKSHHLHKPQEMSVAMSEGSPSIFTASSYCKVGLKDPSGAWTSHSVRALIVPSLCFPMILGIPFLAHNFLVTDYAAHTVIDKTSGFDLMNPSMPCPHPIPSSPTQRHHEILSTYEDTLELKKSVLLELNCYFCNHPRLRASDLVLPFNVAAAVHARVECLTELDWLHTLGEDVKARFKDVFGDIPHLDELPTDITCNITLKDANMTIQSRGYASLRKYCEAWSV</sequence>
<evidence type="ECO:0000313" key="1">
    <source>
        <dbReference type="EMBL" id="KAJ3805008.1"/>
    </source>
</evidence>
<keyword evidence="2" id="KW-1185">Reference proteome</keyword>
<proteinExistence type="predicted"/>
<dbReference type="EMBL" id="MU795721">
    <property type="protein sequence ID" value="KAJ3805008.1"/>
    <property type="molecule type" value="Genomic_DNA"/>
</dbReference>
<gene>
    <name evidence="1" type="ORF">F5876DRAFT_52550</name>
</gene>
<name>A0ACC1TK91_9AGAR</name>
<reference evidence="1" key="1">
    <citation type="submission" date="2022-09" db="EMBL/GenBank/DDBJ databases">
        <title>A Global Phylogenomic Analysis of the Shiitake Genus Lentinula.</title>
        <authorList>
            <consortium name="DOE Joint Genome Institute"/>
            <person name="Sierra-Patev S."/>
            <person name="Min B."/>
            <person name="Naranjo-Ortiz M."/>
            <person name="Looney B."/>
            <person name="Konkel Z."/>
            <person name="Slot J.C."/>
            <person name="Sakamoto Y."/>
            <person name="Steenwyk J.L."/>
            <person name="Rokas A."/>
            <person name="Carro J."/>
            <person name="Camarero S."/>
            <person name="Ferreira P."/>
            <person name="Molpeceres G."/>
            <person name="Ruiz-Duenas F.J."/>
            <person name="Serrano A."/>
            <person name="Henrissat B."/>
            <person name="Drula E."/>
            <person name="Hughes K.W."/>
            <person name="Mata J.L."/>
            <person name="Ishikawa N.K."/>
            <person name="Vargas-Isla R."/>
            <person name="Ushijima S."/>
            <person name="Smith C.A."/>
            <person name="Ahrendt S."/>
            <person name="Andreopoulos W."/>
            <person name="He G."/>
            <person name="Labutti K."/>
            <person name="Lipzen A."/>
            <person name="Ng V."/>
            <person name="Riley R."/>
            <person name="Sandor L."/>
            <person name="Barry K."/>
            <person name="Martinez A.T."/>
            <person name="Xiao Y."/>
            <person name="Gibbons J.G."/>
            <person name="Terashima K."/>
            <person name="Grigoriev I.V."/>
            <person name="Hibbett D.S."/>
        </authorList>
    </citation>
    <scope>NUCLEOTIDE SEQUENCE</scope>
    <source>
        <strain evidence="1">TMI1499</strain>
    </source>
</reference>
<protein>
    <submittedName>
        <fullName evidence="1">Uncharacterized protein</fullName>
    </submittedName>
</protein>
<organism evidence="1 2">
    <name type="scientific">Lentinula aff. lateritia</name>
    <dbReference type="NCBI Taxonomy" id="2804960"/>
    <lineage>
        <taxon>Eukaryota</taxon>
        <taxon>Fungi</taxon>
        <taxon>Dikarya</taxon>
        <taxon>Basidiomycota</taxon>
        <taxon>Agaricomycotina</taxon>
        <taxon>Agaricomycetes</taxon>
        <taxon>Agaricomycetidae</taxon>
        <taxon>Agaricales</taxon>
        <taxon>Marasmiineae</taxon>
        <taxon>Omphalotaceae</taxon>
        <taxon>Lentinula</taxon>
    </lineage>
</organism>
<dbReference type="Proteomes" id="UP001163835">
    <property type="component" value="Unassembled WGS sequence"/>
</dbReference>